<dbReference type="PANTHER" id="PTHR21137:SF35">
    <property type="entry name" value="ODORANT RECEPTOR 19A-RELATED"/>
    <property type="match status" value="1"/>
</dbReference>
<feature type="transmembrane region" description="Helical" evidence="10">
    <location>
        <begin position="170"/>
        <end position="192"/>
    </location>
</feature>
<proteinExistence type="inferred from homology"/>
<feature type="transmembrane region" description="Helical" evidence="10">
    <location>
        <begin position="382"/>
        <end position="398"/>
    </location>
</feature>
<organism evidence="11">
    <name type="scientific">Apis mellifera</name>
    <name type="common">Honeybee</name>
    <dbReference type="NCBI Taxonomy" id="7460"/>
    <lineage>
        <taxon>Eukaryota</taxon>
        <taxon>Metazoa</taxon>
        <taxon>Ecdysozoa</taxon>
        <taxon>Arthropoda</taxon>
        <taxon>Hexapoda</taxon>
        <taxon>Insecta</taxon>
        <taxon>Pterygota</taxon>
        <taxon>Neoptera</taxon>
        <taxon>Endopterygota</taxon>
        <taxon>Hymenoptera</taxon>
        <taxon>Apocrita</taxon>
        <taxon>Aculeata</taxon>
        <taxon>Apoidea</taxon>
        <taxon>Anthophila</taxon>
        <taxon>Apidae</taxon>
        <taxon>Apis</taxon>
    </lineage>
</organism>
<accession>A0A8B8H973</accession>
<dbReference type="GO" id="GO:0007165">
    <property type="term" value="P:signal transduction"/>
    <property type="evidence" value="ECO:0007669"/>
    <property type="project" value="UniProtKB-KW"/>
</dbReference>
<dbReference type="GO" id="GO:0005886">
    <property type="term" value="C:plasma membrane"/>
    <property type="evidence" value="ECO:0007669"/>
    <property type="project" value="UniProtKB-SubCell"/>
</dbReference>
<feature type="transmembrane region" description="Helical" evidence="10">
    <location>
        <begin position="265"/>
        <end position="284"/>
    </location>
</feature>
<evidence type="ECO:0000313" key="11">
    <source>
        <dbReference type="EnsemblMetazoa" id="XP_026300571"/>
    </source>
</evidence>
<evidence type="ECO:0000256" key="6">
    <source>
        <dbReference type="ARBA" id="ARBA00022989"/>
    </source>
</evidence>
<evidence type="ECO:0000256" key="7">
    <source>
        <dbReference type="ARBA" id="ARBA00023136"/>
    </source>
</evidence>
<keyword evidence="4 10" id="KW-0812">Transmembrane</keyword>
<evidence type="ECO:0000256" key="10">
    <source>
        <dbReference type="RuleBase" id="RU351113"/>
    </source>
</evidence>
<dbReference type="GO" id="GO:0005549">
    <property type="term" value="F:odorant binding"/>
    <property type="evidence" value="ECO:0007669"/>
    <property type="project" value="InterPro"/>
</dbReference>
<keyword evidence="9 10" id="KW-0807">Transducer</keyword>
<evidence type="ECO:0000256" key="1">
    <source>
        <dbReference type="ARBA" id="ARBA00004651"/>
    </source>
</evidence>
<protein>
    <recommendedName>
        <fullName evidence="10">Odorant receptor</fullName>
    </recommendedName>
</protein>
<name>A0A7M7MT42_APIME</name>
<keyword evidence="8 10" id="KW-0675">Receptor</keyword>
<evidence type="ECO:0000313" key="12">
    <source>
        <dbReference type="Proteomes" id="UP000005203"/>
    </source>
</evidence>
<keyword evidence="2" id="KW-1003">Cell membrane</keyword>
<dbReference type="InterPro" id="IPR004117">
    <property type="entry name" value="7tm6_olfct_rcpt"/>
</dbReference>
<comment type="subcellular location">
    <subcellularLocation>
        <location evidence="1 10">Cell membrane</location>
        <topology evidence="1 10">Multi-pass membrane protein</topology>
    </subcellularLocation>
</comment>
<evidence type="ECO:0000313" key="13">
    <source>
        <dbReference type="RefSeq" id="XP_026300571.1"/>
    </source>
</evidence>
<evidence type="ECO:0000256" key="3">
    <source>
        <dbReference type="ARBA" id="ARBA00022606"/>
    </source>
</evidence>
<evidence type="ECO:0000256" key="8">
    <source>
        <dbReference type="ARBA" id="ARBA00023170"/>
    </source>
</evidence>
<accession>A0A7M7MT42</accession>
<evidence type="ECO:0000256" key="4">
    <source>
        <dbReference type="ARBA" id="ARBA00022692"/>
    </source>
</evidence>
<dbReference type="KEGG" id="ame:102653858"/>
<dbReference type="AlphaFoldDB" id="A0A7M7MT42"/>
<dbReference type="EnsemblMetazoa" id="XM_026444786">
    <property type="protein sequence ID" value="XP_026300571"/>
    <property type="gene ID" value="LOC102653858"/>
</dbReference>
<evidence type="ECO:0000256" key="2">
    <source>
        <dbReference type="ARBA" id="ARBA00022475"/>
    </source>
</evidence>
<dbReference type="Proteomes" id="UP000005203">
    <property type="component" value="Linkage group LG13"/>
</dbReference>
<evidence type="ECO:0000256" key="9">
    <source>
        <dbReference type="ARBA" id="ARBA00023224"/>
    </source>
</evidence>
<keyword evidence="12" id="KW-1185">Reference proteome</keyword>
<evidence type="ECO:0000256" key="5">
    <source>
        <dbReference type="ARBA" id="ARBA00022725"/>
    </source>
</evidence>
<dbReference type="PANTHER" id="PTHR21137">
    <property type="entry name" value="ODORANT RECEPTOR"/>
    <property type="match status" value="1"/>
</dbReference>
<comment type="similarity">
    <text evidence="10">Belongs to the insect chemoreceptor superfamily. Heteromeric odorant receptor channel (TC 1.A.69) family.</text>
</comment>
<dbReference type="RefSeq" id="XP_026300571.1">
    <property type="nucleotide sequence ID" value="XM_026444786.1"/>
</dbReference>
<feature type="transmembrane region" description="Helical" evidence="10">
    <location>
        <begin position="198"/>
        <end position="216"/>
    </location>
</feature>
<feature type="transmembrane region" description="Helical" evidence="10">
    <location>
        <begin position="349"/>
        <end position="370"/>
    </location>
</feature>
<keyword evidence="7 10" id="KW-0472">Membrane</keyword>
<reference evidence="13" key="2">
    <citation type="submission" date="2025-04" db="UniProtKB">
        <authorList>
            <consortium name="RefSeq"/>
        </authorList>
    </citation>
    <scope>IDENTIFICATION</scope>
    <source>
        <strain evidence="13">DH4</strain>
        <tissue evidence="13">Whole body</tissue>
    </source>
</reference>
<dbReference type="OrthoDB" id="7530072at2759"/>
<gene>
    <name evidence="13" type="primary">LOC102653858</name>
</gene>
<reference evidence="11" key="1">
    <citation type="submission" date="2021-01" db="UniProtKB">
        <authorList>
            <consortium name="EnsemblMetazoa"/>
        </authorList>
    </citation>
    <scope>IDENTIFICATION</scope>
    <source>
        <strain evidence="11">DH4</strain>
    </source>
</reference>
<keyword evidence="3 10" id="KW-0716">Sensory transduction</keyword>
<feature type="transmembrane region" description="Helical" evidence="10">
    <location>
        <begin position="123"/>
        <end position="149"/>
    </location>
</feature>
<feature type="transmembrane region" description="Helical" evidence="10">
    <location>
        <begin position="27"/>
        <end position="49"/>
    </location>
</feature>
<dbReference type="GO" id="GO:0004984">
    <property type="term" value="F:olfactory receptor activity"/>
    <property type="evidence" value="ECO:0007669"/>
    <property type="project" value="InterPro"/>
</dbReference>
<comment type="caution">
    <text evidence="10">Lacks conserved residue(s) required for the propagation of feature annotation.</text>
</comment>
<dbReference type="GeneID" id="102653858"/>
<keyword evidence="5 10" id="KW-0552">Olfaction</keyword>
<feature type="transmembrane region" description="Helical" evidence="10">
    <location>
        <begin position="296"/>
        <end position="317"/>
    </location>
</feature>
<keyword evidence="6 10" id="KW-1133">Transmembrane helix</keyword>
<feature type="transmembrane region" description="Helical" evidence="10">
    <location>
        <begin position="61"/>
        <end position="87"/>
    </location>
</feature>
<sequence>MDIFDKRYCTYRTMLKIVGLWPYNNSIYVWIQRLWLLIFFLGNIIFQVVSLSSEITLRNCILILSLIFPLTIILVRYVSCVIFFSMIKLLFHHMRMGGNIIQDSTEIKIRKKYINDSCHMMNIFFWIIYGIAALSIIFILYPMTLDFIMPLNRTRIRIIHYITIFPYNRTMYLDILSLNFMFVGIFGSLSLACTESIFGLYCFHASILFKIIIYRIQKIVTYLTMFNLSSKQIDTKLTELYRAVDIHNQTIGFINVMINNSGMQFLLSSLLCVISIGISLYRLVNAIIARKEKDQLEIFISFMILMAQLIITFLCNYNNQILIDNSQELLNKCKYISAWYFVPLKVQKILLLIMIRSSTSCTFHILGVFIPCYTGFSKVIYLNKYMIILIKIAAFQILKTSKKTRNMKKDKLTSIEAATERGT</sequence>